<dbReference type="GO" id="GO:0052170">
    <property type="term" value="P:symbiont-mediated suppression of host innate immune response"/>
    <property type="evidence" value="ECO:0007669"/>
    <property type="project" value="UniProtKB-KW"/>
</dbReference>
<evidence type="ECO:0000256" key="8">
    <source>
        <dbReference type="ARBA" id="ARBA00022912"/>
    </source>
</evidence>
<evidence type="ECO:0000256" key="4">
    <source>
        <dbReference type="ARBA" id="ARBA00022581"/>
    </source>
</evidence>
<keyword evidence="10" id="KW-1035">Host cytoplasm</keyword>
<dbReference type="SMART" id="SM00404">
    <property type="entry name" value="PTPc_motif"/>
    <property type="match status" value="1"/>
</dbReference>
<dbReference type="EMBL" id="KJ859677">
    <property type="protein sequence ID" value="AID46874.1"/>
    <property type="molecule type" value="Genomic_DNA"/>
</dbReference>
<dbReference type="SUPFAM" id="SSF52799">
    <property type="entry name" value="(Phosphotyrosine protein) phosphatases II"/>
    <property type="match status" value="1"/>
</dbReference>
<comment type="catalytic activity">
    <reaction evidence="13">
        <text>O-phospho-L-seryl-[protein] + H2O = L-seryl-[protein] + phosphate</text>
        <dbReference type="Rhea" id="RHEA:20629"/>
        <dbReference type="Rhea" id="RHEA-COMP:9863"/>
        <dbReference type="Rhea" id="RHEA-COMP:11604"/>
        <dbReference type="ChEBI" id="CHEBI:15377"/>
        <dbReference type="ChEBI" id="CHEBI:29999"/>
        <dbReference type="ChEBI" id="CHEBI:43474"/>
        <dbReference type="ChEBI" id="CHEBI:83421"/>
    </reaction>
</comment>
<dbReference type="KEGG" id="vg:19738151"/>
<name>A0A068EF29_9POXV</name>
<dbReference type="Pfam" id="PF00782">
    <property type="entry name" value="DSPc"/>
    <property type="match status" value="1"/>
</dbReference>
<keyword evidence="9" id="KW-1105">Inhibition of host STAT1 by virus</keyword>
<proteinExistence type="inferred from homology"/>
<keyword evidence="17" id="KW-1185">Reference proteome</keyword>
<dbReference type="InterPro" id="IPR052103">
    <property type="entry name" value="Dual_spec_Phospatases"/>
</dbReference>
<evidence type="ECO:0000256" key="5">
    <source>
        <dbReference type="ARBA" id="ARBA00022632"/>
    </source>
</evidence>
<organism evidence="16 17">
    <name type="scientific">Penguinpox virus</name>
    <dbReference type="NCBI Taxonomy" id="648998"/>
    <lineage>
        <taxon>Viruses</taxon>
        <taxon>Varidnaviria</taxon>
        <taxon>Bamfordvirae</taxon>
        <taxon>Nucleocytoviricota</taxon>
        <taxon>Pokkesviricetes</taxon>
        <taxon>Chitovirales</taxon>
        <taxon>Poxviridae</taxon>
        <taxon>Chordopoxvirinae</taxon>
        <taxon>Avipoxvirus</taxon>
        <taxon>Avipoxvirus penguinpox</taxon>
    </lineage>
</organism>
<dbReference type="PROSITE" id="PS50056">
    <property type="entry name" value="TYR_PHOSPHATASE_2"/>
    <property type="match status" value="1"/>
</dbReference>
<dbReference type="InterPro" id="IPR000387">
    <property type="entry name" value="Tyr_Pase_dom"/>
</dbReference>
<dbReference type="PANTHER" id="PTHR45961">
    <property type="entry name" value="IP21249P"/>
    <property type="match status" value="1"/>
</dbReference>
<dbReference type="RefSeq" id="YP_009046132.1">
    <property type="nucleotide sequence ID" value="NC_024446.1"/>
</dbReference>
<dbReference type="Proteomes" id="UP000140838">
    <property type="component" value="Genome"/>
</dbReference>
<dbReference type="GO" id="GO:0030430">
    <property type="term" value="C:host cell cytoplasm"/>
    <property type="evidence" value="ECO:0007669"/>
    <property type="project" value="UniProtKB-SubCell"/>
</dbReference>
<evidence type="ECO:0000259" key="15">
    <source>
        <dbReference type="PROSITE" id="PS50056"/>
    </source>
</evidence>
<evidence type="ECO:0000313" key="16">
    <source>
        <dbReference type="EMBL" id="AID46874.1"/>
    </source>
</evidence>
<evidence type="ECO:0000256" key="9">
    <source>
        <dbReference type="ARBA" id="ARBA00022961"/>
    </source>
</evidence>
<keyword evidence="5" id="KW-1090">Inhibition of host innate immune response by virus</keyword>
<evidence type="ECO:0000256" key="10">
    <source>
        <dbReference type="ARBA" id="ARBA00023200"/>
    </source>
</evidence>
<sequence length="166" mass="19475">MDEKQLYKHIITKSTNTCVKFTPKDITKITDYVYLGNYKNVTELPNKTFFKYIVNVSMLKYKLKRTDITVLHFPLEDNDTVSISKHIDAVTDVLKKCESLKIPVLVHCMAGINRSSAMIMSYLMEIRDKNVPFVIYFLYIYHELKSIRGAFIENKSFLKQIIDKYI</sequence>
<dbReference type="PANTHER" id="PTHR45961:SF6">
    <property type="entry name" value="IP21249P"/>
    <property type="match status" value="1"/>
</dbReference>
<keyword evidence="12" id="KW-0899">Viral immunoevasion</keyword>
<dbReference type="SMART" id="SM00195">
    <property type="entry name" value="DSPc"/>
    <property type="match status" value="1"/>
</dbReference>
<comment type="similarity">
    <text evidence="2">Belongs to the protein-tyrosine phosphatase family. Non-receptor class dual specificity subfamily.</text>
</comment>
<dbReference type="PROSITE" id="PS00383">
    <property type="entry name" value="TYR_PHOSPHATASE_1"/>
    <property type="match status" value="1"/>
</dbReference>
<evidence type="ECO:0000256" key="6">
    <source>
        <dbReference type="ARBA" id="ARBA00022801"/>
    </source>
</evidence>
<dbReference type="CDD" id="cd14498">
    <property type="entry name" value="DSP"/>
    <property type="match status" value="1"/>
</dbReference>
<evidence type="ECO:0000256" key="1">
    <source>
        <dbReference type="ARBA" id="ARBA00004192"/>
    </source>
</evidence>
<evidence type="ECO:0000256" key="11">
    <source>
        <dbReference type="ARBA" id="ARBA00023258"/>
    </source>
</evidence>
<evidence type="ECO:0000313" key="17">
    <source>
        <dbReference type="Proteomes" id="UP000140838"/>
    </source>
</evidence>
<comment type="subunit">
    <text evidence="3">Homodimer.</text>
</comment>
<keyword evidence="4" id="KW-0945">Host-virus interaction</keyword>
<dbReference type="PROSITE" id="PS50054">
    <property type="entry name" value="TYR_PHOSPHATASE_DUAL"/>
    <property type="match status" value="1"/>
</dbReference>
<keyword evidence="6" id="KW-0378">Hydrolase</keyword>
<accession>A0A068EF29</accession>
<gene>
    <name evidence="16" type="ORF">pepv_146</name>
</gene>
<feature type="domain" description="Tyrosine specific protein phosphatases" evidence="15">
    <location>
        <begin position="84"/>
        <end position="159"/>
    </location>
</feature>
<evidence type="ECO:0000256" key="13">
    <source>
        <dbReference type="ARBA" id="ARBA00047339"/>
    </source>
</evidence>
<dbReference type="InterPro" id="IPR020422">
    <property type="entry name" value="TYR_PHOSPHATASE_DUAL_dom"/>
</dbReference>
<dbReference type="InterPro" id="IPR000340">
    <property type="entry name" value="Dual-sp_phosphatase_cat-dom"/>
</dbReference>
<dbReference type="InterPro" id="IPR003595">
    <property type="entry name" value="Tyr_Pase_cat"/>
</dbReference>
<comment type="subcellular location">
    <subcellularLocation>
        <location evidence="1">Host cytoplasm</location>
    </subcellularLocation>
</comment>
<dbReference type="GO" id="GO:0039502">
    <property type="term" value="P:symbiont-mediated suppression of host type I interferon-mediated signaling pathway"/>
    <property type="evidence" value="ECO:0007669"/>
    <property type="project" value="UniProtKB-KW"/>
</dbReference>
<evidence type="ECO:0000256" key="7">
    <source>
        <dbReference type="ARBA" id="ARBA00022830"/>
    </source>
</evidence>
<keyword evidence="8" id="KW-0904">Protein phosphatase</keyword>
<evidence type="ECO:0000256" key="12">
    <source>
        <dbReference type="ARBA" id="ARBA00023280"/>
    </source>
</evidence>
<dbReference type="Gene3D" id="3.90.190.10">
    <property type="entry name" value="Protein tyrosine phosphatase superfamily"/>
    <property type="match status" value="1"/>
</dbReference>
<dbReference type="GO" id="GO:0004721">
    <property type="term" value="F:phosphoprotein phosphatase activity"/>
    <property type="evidence" value="ECO:0007669"/>
    <property type="project" value="UniProtKB-KW"/>
</dbReference>
<reference evidence="16 17" key="1">
    <citation type="journal article" date="2014" name="BMC Genomics">
        <title>The complete genome sequences of poxviruses isolated from a penguin and a pigeon in South Africa and comparison to other sequenced avipoxviruses.</title>
        <authorList>
            <person name="Offerman K."/>
            <person name="Carulei O."/>
            <person name="van der Walt A.P."/>
            <person name="Douglass N."/>
            <person name="Williamson A.L."/>
        </authorList>
    </citation>
    <scope>NUCLEOTIDE SEQUENCE [LARGE SCALE GENOMIC DNA]</scope>
    <source>
        <strain evidence="16">PSan92</strain>
    </source>
</reference>
<dbReference type="InterPro" id="IPR016130">
    <property type="entry name" value="Tyr_Pase_AS"/>
</dbReference>
<protein>
    <submittedName>
        <fullName evidence="16">Protein tyrosine phosphatase</fullName>
    </submittedName>
</protein>
<evidence type="ECO:0000256" key="3">
    <source>
        <dbReference type="ARBA" id="ARBA00011738"/>
    </source>
</evidence>
<dbReference type="GO" id="GO:0039563">
    <property type="term" value="P:symbiont-mediated suppression of host JAK-STAT cascade via inhibition of STAT1 activity"/>
    <property type="evidence" value="ECO:0007669"/>
    <property type="project" value="UniProtKB-KW"/>
</dbReference>
<keyword evidence="7" id="KW-1114">Inhibition of host interferon signaling pathway by virus</keyword>
<dbReference type="GeneID" id="19738151"/>
<feature type="domain" description="Tyrosine-protein phosphatase" evidence="14">
    <location>
        <begin position="25"/>
        <end position="166"/>
    </location>
</feature>
<dbReference type="InterPro" id="IPR029021">
    <property type="entry name" value="Prot-tyrosine_phosphatase-like"/>
</dbReference>
<evidence type="ECO:0000259" key="14">
    <source>
        <dbReference type="PROSITE" id="PS50054"/>
    </source>
</evidence>
<evidence type="ECO:0000256" key="2">
    <source>
        <dbReference type="ARBA" id="ARBA00008601"/>
    </source>
</evidence>
<keyword evidence="11" id="KW-0922">Interferon antiviral system evasion</keyword>